<dbReference type="NCBIfam" id="TIGR04438">
    <property type="entry name" value="small_Trp_rich"/>
    <property type="match status" value="1"/>
</dbReference>
<proteinExistence type="predicted"/>
<reference evidence="2" key="1">
    <citation type="submission" date="2023-09" db="EMBL/GenBank/DDBJ databases">
        <title>Undibacterium sp. 20NA77.5 isolated from freshwater.</title>
        <authorList>
            <person name="Le V."/>
            <person name="Ko S.-R."/>
            <person name="Ahn C.-Y."/>
            <person name="Oh H.-M."/>
        </authorList>
    </citation>
    <scope>NUCLEOTIDE SEQUENCE</scope>
    <source>
        <strain evidence="2">20NA77.5</strain>
    </source>
</reference>
<evidence type="ECO:0000313" key="2">
    <source>
        <dbReference type="EMBL" id="WMW82130.1"/>
    </source>
</evidence>
<keyword evidence="1" id="KW-0472">Membrane</keyword>
<gene>
    <name evidence="2" type="ORF">RF679_07555</name>
</gene>
<dbReference type="Proteomes" id="UP001181355">
    <property type="component" value="Chromosome"/>
</dbReference>
<dbReference type="RefSeq" id="WP_309483607.1">
    <property type="nucleotide sequence ID" value="NZ_CP133720.1"/>
</dbReference>
<keyword evidence="3" id="KW-1185">Reference proteome</keyword>
<keyword evidence="1" id="KW-0812">Transmembrane</keyword>
<dbReference type="InterPro" id="IPR031044">
    <property type="entry name" value="Small_Trp_rich"/>
</dbReference>
<accession>A0ABY9RLN8</accession>
<evidence type="ECO:0000313" key="3">
    <source>
        <dbReference type="Proteomes" id="UP001181355"/>
    </source>
</evidence>
<name>A0ABY9RLN8_9BURK</name>
<keyword evidence="1" id="KW-1133">Transmembrane helix</keyword>
<protein>
    <submittedName>
        <fullName evidence="2">TIGR04438 family Trp-rich protein</fullName>
    </submittedName>
</protein>
<feature type="transmembrane region" description="Helical" evidence="1">
    <location>
        <begin position="25"/>
        <end position="43"/>
    </location>
</feature>
<dbReference type="EMBL" id="CP133720">
    <property type="protein sequence ID" value="WMW82130.1"/>
    <property type="molecule type" value="Genomic_DNA"/>
</dbReference>
<organism evidence="2 3">
    <name type="scientific">Undibacterium cyanobacteriorum</name>
    <dbReference type="NCBI Taxonomy" id="3073561"/>
    <lineage>
        <taxon>Bacteria</taxon>
        <taxon>Pseudomonadati</taxon>
        <taxon>Pseudomonadota</taxon>
        <taxon>Betaproteobacteria</taxon>
        <taxon>Burkholderiales</taxon>
        <taxon>Oxalobacteraceae</taxon>
        <taxon>Undibacterium</taxon>
    </lineage>
</organism>
<sequence length="73" mass="8821">MLLIIILALLYTLKLAEVGFMENVSWWWVNGLAFLAFLWFEFIERALGLDKKTEDRMHDKMKEERIKRGFKKK</sequence>
<evidence type="ECO:0000256" key="1">
    <source>
        <dbReference type="SAM" id="Phobius"/>
    </source>
</evidence>